<dbReference type="InterPro" id="IPR011990">
    <property type="entry name" value="TPR-like_helical_dom_sf"/>
</dbReference>
<dbReference type="GO" id="GO:0009279">
    <property type="term" value="C:cell outer membrane"/>
    <property type="evidence" value="ECO:0007669"/>
    <property type="project" value="UniProtKB-SubCell"/>
</dbReference>
<evidence type="ECO:0000259" key="7">
    <source>
        <dbReference type="Pfam" id="PF14322"/>
    </source>
</evidence>
<comment type="subcellular location">
    <subcellularLocation>
        <location evidence="1">Cell outer membrane</location>
    </subcellularLocation>
</comment>
<evidence type="ECO:0000313" key="9">
    <source>
        <dbReference type="Proteomes" id="UP000286031"/>
    </source>
</evidence>
<dbReference type="Proteomes" id="UP000286031">
    <property type="component" value="Unassembled WGS sequence"/>
</dbReference>
<comment type="similarity">
    <text evidence="2">Belongs to the SusD family.</text>
</comment>
<dbReference type="Pfam" id="PF14322">
    <property type="entry name" value="SusD-like_3"/>
    <property type="match status" value="1"/>
</dbReference>
<keyword evidence="5" id="KW-0998">Cell outer membrane</keyword>
<dbReference type="Pfam" id="PF07980">
    <property type="entry name" value="SusD_RagB"/>
    <property type="match status" value="1"/>
</dbReference>
<reference evidence="8 9" key="1">
    <citation type="submission" date="2018-08" db="EMBL/GenBank/DDBJ databases">
        <title>A genome reference for cultivated species of the human gut microbiota.</title>
        <authorList>
            <person name="Zou Y."/>
            <person name="Xue W."/>
            <person name="Luo G."/>
        </authorList>
    </citation>
    <scope>NUCLEOTIDE SEQUENCE [LARGE SCALE GENOMIC DNA]</scope>
    <source>
        <strain evidence="8 9">AF04-46</strain>
    </source>
</reference>
<evidence type="ECO:0000256" key="2">
    <source>
        <dbReference type="ARBA" id="ARBA00006275"/>
    </source>
</evidence>
<keyword evidence="3" id="KW-0732">Signal</keyword>
<dbReference type="Gene3D" id="1.25.40.390">
    <property type="match status" value="1"/>
</dbReference>
<evidence type="ECO:0000313" key="8">
    <source>
        <dbReference type="EMBL" id="RGX11725.1"/>
    </source>
</evidence>
<dbReference type="InterPro" id="IPR012944">
    <property type="entry name" value="SusD_RagB_dom"/>
</dbReference>
<comment type="caution">
    <text evidence="8">The sequence shown here is derived from an EMBL/GenBank/DDBJ whole genome shotgun (WGS) entry which is preliminary data.</text>
</comment>
<evidence type="ECO:0000256" key="4">
    <source>
        <dbReference type="ARBA" id="ARBA00023136"/>
    </source>
</evidence>
<protein>
    <submittedName>
        <fullName evidence="8">RagB/SusD family nutrient uptake outer membrane protein</fullName>
    </submittedName>
</protein>
<dbReference type="InterPro" id="IPR033985">
    <property type="entry name" value="SusD-like_N"/>
</dbReference>
<dbReference type="EMBL" id="QSBI01000005">
    <property type="protein sequence ID" value="RGX11725.1"/>
    <property type="molecule type" value="Genomic_DNA"/>
</dbReference>
<gene>
    <name evidence="8" type="ORF">DWV35_06385</name>
</gene>
<evidence type="ECO:0000259" key="6">
    <source>
        <dbReference type="Pfam" id="PF07980"/>
    </source>
</evidence>
<dbReference type="RefSeq" id="WP_117512470.1">
    <property type="nucleotide sequence ID" value="NZ_CP176640.1"/>
</dbReference>
<dbReference type="AlphaFoldDB" id="A0A413EV91"/>
<keyword evidence="4" id="KW-0472">Membrane</keyword>
<organism evidence="8 9">
    <name type="scientific">Bacteroides ovatus</name>
    <dbReference type="NCBI Taxonomy" id="28116"/>
    <lineage>
        <taxon>Bacteria</taxon>
        <taxon>Pseudomonadati</taxon>
        <taxon>Bacteroidota</taxon>
        <taxon>Bacteroidia</taxon>
        <taxon>Bacteroidales</taxon>
        <taxon>Bacteroidaceae</taxon>
        <taxon>Bacteroides</taxon>
    </lineage>
</organism>
<dbReference type="PROSITE" id="PS51257">
    <property type="entry name" value="PROKAR_LIPOPROTEIN"/>
    <property type="match status" value="1"/>
</dbReference>
<feature type="domain" description="RagB/SusD" evidence="6">
    <location>
        <begin position="300"/>
        <end position="574"/>
    </location>
</feature>
<feature type="domain" description="SusD-like N-terminal" evidence="7">
    <location>
        <begin position="47"/>
        <end position="210"/>
    </location>
</feature>
<proteinExistence type="inferred from homology"/>
<evidence type="ECO:0000256" key="5">
    <source>
        <dbReference type="ARBA" id="ARBA00023237"/>
    </source>
</evidence>
<evidence type="ECO:0000256" key="1">
    <source>
        <dbReference type="ARBA" id="ARBA00004442"/>
    </source>
</evidence>
<dbReference type="SUPFAM" id="SSF48452">
    <property type="entry name" value="TPR-like"/>
    <property type="match status" value="1"/>
</dbReference>
<evidence type="ECO:0000256" key="3">
    <source>
        <dbReference type="ARBA" id="ARBA00022729"/>
    </source>
</evidence>
<sequence length="574" mass="65587">MKLKYLFIGSMIGCGGLTACQDQLDFNEYANYDKNYMMESYENVGGLVTSIYAQLDSDWGNYGGATLASACDEAEYAWTSSSVHDFYNGSWSATNTISNWSKNYLAIQQCNMYLEEFLGLTFPDLRLNSDYDAQMFRYNNYEHEVRFLRAYFYFNLARQYGDVPLVTKVPSGDEVNSLKRTSVQEVFQFIEDECDAIMDKIPADYTKLGDYALPTEQPETGRANRLAVLALKARTALYAASELFNPEQKKDLWKKAAETSKAVIDSCAKYGYKLGNYDKLWGADSYRENEMIFLCRAEKESNSFETNNFPIGVEGGKGGNCPTQTLVDAYEMTNGKFWNEPGSGYSEEPGSDPYANRDPRLAMTIAKNGDTNWPSYNKSALQVYYGGANGQPLEGATPTGYYLKKYCDASINLTASSSNKKFHSWIIFRLGEFYLNYAEAMFRYTGDVEQVLPGDKSPLTAREAVNVIRQRTGVKMPELQADDVSDPEVFWKRYKNERMVELAFEGHRFWDVRRWKEGELLKEVTFMKITQNNNGTYNYSREKSTRSWDDKMYLFPIPQTELMCNTNLTQNPGW</sequence>
<accession>A0A413EV91</accession>
<name>A0A413EV91_BACOV</name>